<accession>A0A1V0SKB0</accession>
<name>A0A1V0SKB0_9VIRU</name>
<organism evidence="1">
    <name type="scientific">Klosneuvirus KNV1</name>
    <dbReference type="NCBI Taxonomy" id="1977640"/>
    <lineage>
        <taxon>Viruses</taxon>
        <taxon>Varidnaviria</taxon>
        <taxon>Bamfordvirae</taxon>
        <taxon>Nucleocytoviricota</taxon>
        <taxon>Megaviricetes</taxon>
        <taxon>Imitervirales</taxon>
        <taxon>Mimiviridae</taxon>
        <taxon>Klosneuvirinae</taxon>
        <taxon>Klosneuvirus</taxon>
    </lineage>
</organism>
<protein>
    <submittedName>
        <fullName evidence="1">Uncharacterized protein</fullName>
    </submittedName>
</protein>
<dbReference type="EMBL" id="KY684110">
    <property type="protein sequence ID" value="ARF12143.1"/>
    <property type="molecule type" value="Genomic_DNA"/>
</dbReference>
<evidence type="ECO:0000313" key="1">
    <source>
        <dbReference type="EMBL" id="ARF12143.1"/>
    </source>
</evidence>
<sequence>MNFSIQPEFFYTNKERIQIMIIYKENNFFQSKLCSRWSPLHGLIEFKEFYDTQIKLPNIYNILGITIQLKYDGDYFIYYFRNQNNEPLMNIGKDNQISIFLDFYPKIVINNIIIPYDCQLFTYQQELDIEDDECVIL</sequence>
<reference evidence="1" key="1">
    <citation type="journal article" date="2017" name="Science">
        <title>Giant viruses with an expanded complement of translation system components.</title>
        <authorList>
            <person name="Schulz F."/>
            <person name="Yutin N."/>
            <person name="Ivanova N.N."/>
            <person name="Ortega D.R."/>
            <person name="Lee T.K."/>
            <person name="Vierheilig J."/>
            <person name="Daims H."/>
            <person name="Horn M."/>
            <person name="Wagner M."/>
            <person name="Jensen G.J."/>
            <person name="Kyrpides N.C."/>
            <person name="Koonin E.V."/>
            <person name="Woyke T."/>
        </authorList>
    </citation>
    <scope>NUCLEOTIDE SEQUENCE</scope>
    <source>
        <strain evidence="1">KNV1</strain>
    </source>
</reference>
<proteinExistence type="predicted"/>
<gene>
    <name evidence="1" type="ORF">Klosneuvirus_3_278</name>
</gene>